<dbReference type="GO" id="GO:0045892">
    <property type="term" value="P:negative regulation of DNA-templated transcription"/>
    <property type="evidence" value="ECO:0007669"/>
    <property type="project" value="InterPro"/>
</dbReference>
<dbReference type="SUPFAM" id="SSF109631">
    <property type="entry name" value="Transcriptional repressor TraM"/>
    <property type="match status" value="1"/>
</dbReference>
<dbReference type="AlphaFoldDB" id="A0A8E1WL63"/>
<proteinExistence type="predicted"/>
<sequence>MSAGKQSVLSEHKPLLPPVVGLAESLPKKDLEHITIEAIREHRRLRDGADALESSYSEQRSKSADTVGPSRLAWVSAMMQMHTQQTLLSTLLDVLGYVPDVPDDGIAQRA</sequence>
<evidence type="ECO:0000313" key="1">
    <source>
        <dbReference type="EMBL" id="MBB6469406.1"/>
    </source>
</evidence>
<reference evidence="1 2" key="1">
    <citation type="submission" date="2020-08" db="EMBL/GenBank/DDBJ databases">
        <title>Genomic Encyclopedia of Type Strains, Phase IV (KMG-IV): sequencing the most valuable type-strain genomes for metagenomic binning, comparative biology and taxonomic classification.</title>
        <authorList>
            <person name="Goeker M."/>
        </authorList>
    </citation>
    <scope>NUCLEOTIDE SEQUENCE [LARGE SCALE GENOMIC DNA]</scope>
    <source>
        <strain evidence="1 2">DSM 17454</strain>
    </source>
</reference>
<dbReference type="Gene3D" id="1.10.287.160">
    <property type="entry name" value="HR1 repeat"/>
    <property type="match status" value="1"/>
</dbReference>
<dbReference type="RefSeq" id="WP_184772759.1">
    <property type="nucleotide sequence ID" value="NZ_JACHGI010000016.1"/>
</dbReference>
<dbReference type="EMBL" id="JACHGI010000016">
    <property type="protein sequence ID" value="MBB6469406.1"/>
    <property type="molecule type" value="Genomic_DNA"/>
</dbReference>
<gene>
    <name evidence="1" type="ORF">HNQ96_005296</name>
</gene>
<protein>
    <submittedName>
        <fullName evidence="1">Uncharacterized protein</fullName>
    </submittedName>
</protein>
<organism evidence="1 2">
    <name type="scientific">Aminobacter carboxidus</name>
    <dbReference type="NCBI Taxonomy" id="376165"/>
    <lineage>
        <taxon>Bacteria</taxon>
        <taxon>Pseudomonadati</taxon>
        <taxon>Pseudomonadota</taxon>
        <taxon>Alphaproteobacteria</taxon>
        <taxon>Hyphomicrobiales</taxon>
        <taxon>Phyllobacteriaceae</taxon>
        <taxon>Aminobacter</taxon>
    </lineage>
</organism>
<dbReference type="Pfam" id="PF09228">
    <property type="entry name" value="Prok-TraM"/>
    <property type="match status" value="1"/>
</dbReference>
<comment type="caution">
    <text evidence="1">The sequence shown here is derived from an EMBL/GenBank/DDBJ whole genome shotgun (WGS) entry which is preliminary data.</text>
</comment>
<accession>A0A8E1WL63</accession>
<dbReference type="Proteomes" id="UP000532373">
    <property type="component" value="Unassembled WGS sequence"/>
</dbReference>
<dbReference type="InterPro" id="IPR036336">
    <property type="entry name" value="Tscrpt_rep_TraM_sf"/>
</dbReference>
<evidence type="ECO:0000313" key="2">
    <source>
        <dbReference type="Proteomes" id="UP000532373"/>
    </source>
</evidence>
<dbReference type="InterPro" id="IPR015309">
    <property type="entry name" value="Tscrpt_rep_TraM"/>
</dbReference>
<name>A0A8E1WL63_9HYPH</name>